<dbReference type="InterPro" id="IPR011009">
    <property type="entry name" value="Kinase-like_dom_sf"/>
</dbReference>
<evidence type="ECO:0000313" key="4">
    <source>
        <dbReference type="Proteomes" id="UP000559027"/>
    </source>
</evidence>
<dbReference type="AlphaFoldDB" id="A0A8H5CTM8"/>
<evidence type="ECO:0000256" key="1">
    <source>
        <dbReference type="PROSITE-ProRule" id="PRU10141"/>
    </source>
</evidence>
<gene>
    <name evidence="3" type="ORF">D9756_010606</name>
</gene>
<keyword evidence="1" id="KW-0547">Nucleotide-binding</keyword>
<dbReference type="PANTHER" id="PTHR44329">
    <property type="entry name" value="SERINE/THREONINE-PROTEIN KINASE TNNI3K-RELATED"/>
    <property type="match status" value="1"/>
</dbReference>
<dbReference type="GO" id="GO:0005524">
    <property type="term" value="F:ATP binding"/>
    <property type="evidence" value="ECO:0007669"/>
    <property type="project" value="UniProtKB-UniRule"/>
</dbReference>
<dbReference type="InterPro" id="IPR000719">
    <property type="entry name" value="Prot_kinase_dom"/>
</dbReference>
<organism evidence="3 4">
    <name type="scientific">Leucocoprinus leucothites</name>
    <dbReference type="NCBI Taxonomy" id="201217"/>
    <lineage>
        <taxon>Eukaryota</taxon>
        <taxon>Fungi</taxon>
        <taxon>Dikarya</taxon>
        <taxon>Basidiomycota</taxon>
        <taxon>Agaricomycotina</taxon>
        <taxon>Agaricomycetes</taxon>
        <taxon>Agaricomycetidae</taxon>
        <taxon>Agaricales</taxon>
        <taxon>Agaricineae</taxon>
        <taxon>Agaricaceae</taxon>
        <taxon>Leucocoprinus</taxon>
    </lineage>
</organism>
<evidence type="ECO:0000259" key="2">
    <source>
        <dbReference type="PROSITE" id="PS50011"/>
    </source>
</evidence>
<sequence length="334" mass="37196">MEGIYEIPAGSIVLESSIGGGGFSDVYSGRWTKFDKTEQVAVKVFRHLLNEDDPEILKKLKKRLNSEVSTWKRALSHHHPNVLPFFGVYLRDTTRLPALVSPLRQAGDILHYTTSRNTTPDRRRLVIGIATGLDHLHNNGVVHGDLTPRNVLIYIDPETGNAIPQIADFGRAKILDGTGVAGSLIFNCRYSAPEVLRSSDDERSQETNAVLSKHSDVWSLGMVLLHVLSGLEPYPKLKSEAQIIIALYRKQEPEPKDHQMANCPVGPKVWPLLQQCWKIHELPTARCSARDCLVAFENNFCGVLRQPSEDELEEAIGSPLDQSLSTNGFQSAFK</sequence>
<dbReference type="SUPFAM" id="SSF56112">
    <property type="entry name" value="Protein kinase-like (PK-like)"/>
    <property type="match status" value="1"/>
</dbReference>
<evidence type="ECO:0000313" key="3">
    <source>
        <dbReference type="EMBL" id="KAF5346853.1"/>
    </source>
</evidence>
<dbReference type="PROSITE" id="PS50011">
    <property type="entry name" value="PROTEIN_KINASE_DOM"/>
    <property type="match status" value="1"/>
</dbReference>
<proteinExistence type="predicted"/>
<dbReference type="Pfam" id="PF07714">
    <property type="entry name" value="PK_Tyr_Ser-Thr"/>
    <property type="match status" value="1"/>
</dbReference>
<protein>
    <recommendedName>
        <fullName evidence="2">Protein kinase domain-containing protein</fullName>
    </recommendedName>
</protein>
<dbReference type="InterPro" id="IPR051681">
    <property type="entry name" value="Ser/Thr_Kinases-Pseudokinases"/>
</dbReference>
<accession>A0A8H5CTM8</accession>
<dbReference type="GO" id="GO:0004674">
    <property type="term" value="F:protein serine/threonine kinase activity"/>
    <property type="evidence" value="ECO:0007669"/>
    <property type="project" value="TreeGrafter"/>
</dbReference>
<dbReference type="PROSITE" id="PS00109">
    <property type="entry name" value="PROTEIN_KINASE_TYR"/>
    <property type="match status" value="1"/>
</dbReference>
<feature type="domain" description="Protein kinase" evidence="2">
    <location>
        <begin position="12"/>
        <end position="300"/>
    </location>
</feature>
<dbReference type="InterPro" id="IPR017441">
    <property type="entry name" value="Protein_kinase_ATP_BS"/>
</dbReference>
<dbReference type="InterPro" id="IPR008266">
    <property type="entry name" value="Tyr_kinase_AS"/>
</dbReference>
<feature type="binding site" evidence="1">
    <location>
        <position position="43"/>
    </location>
    <ligand>
        <name>ATP</name>
        <dbReference type="ChEBI" id="CHEBI:30616"/>
    </ligand>
</feature>
<keyword evidence="1" id="KW-0067">ATP-binding</keyword>
<dbReference type="EMBL" id="JAACJO010000029">
    <property type="protein sequence ID" value="KAF5346853.1"/>
    <property type="molecule type" value="Genomic_DNA"/>
</dbReference>
<dbReference type="InterPro" id="IPR001245">
    <property type="entry name" value="Ser-Thr/Tyr_kinase_cat_dom"/>
</dbReference>
<comment type="caution">
    <text evidence="3">The sequence shown here is derived from an EMBL/GenBank/DDBJ whole genome shotgun (WGS) entry which is preliminary data.</text>
</comment>
<dbReference type="PROSITE" id="PS00107">
    <property type="entry name" value="PROTEIN_KINASE_ATP"/>
    <property type="match status" value="1"/>
</dbReference>
<keyword evidence="4" id="KW-1185">Reference proteome</keyword>
<reference evidence="3 4" key="1">
    <citation type="journal article" date="2020" name="ISME J.">
        <title>Uncovering the hidden diversity of litter-decomposition mechanisms in mushroom-forming fungi.</title>
        <authorList>
            <person name="Floudas D."/>
            <person name="Bentzer J."/>
            <person name="Ahren D."/>
            <person name="Johansson T."/>
            <person name="Persson P."/>
            <person name="Tunlid A."/>
        </authorList>
    </citation>
    <scope>NUCLEOTIDE SEQUENCE [LARGE SCALE GENOMIC DNA]</scope>
    <source>
        <strain evidence="3 4">CBS 146.42</strain>
    </source>
</reference>
<dbReference type="OrthoDB" id="3260205at2759"/>
<name>A0A8H5CTM8_9AGAR</name>
<dbReference type="Gene3D" id="1.10.510.10">
    <property type="entry name" value="Transferase(Phosphotransferase) domain 1"/>
    <property type="match status" value="1"/>
</dbReference>
<dbReference type="Proteomes" id="UP000559027">
    <property type="component" value="Unassembled WGS sequence"/>
</dbReference>